<dbReference type="SUPFAM" id="SSF46689">
    <property type="entry name" value="Homeodomain-like"/>
    <property type="match status" value="1"/>
</dbReference>
<evidence type="ECO:0000256" key="5">
    <source>
        <dbReference type="PROSITE-ProRule" id="PRU00335"/>
    </source>
</evidence>
<dbReference type="GO" id="GO:0003700">
    <property type="term" value="F:DNA-binding transcription factor activity"/>
    <property type="evidence" value="ECO:0007669"/>
    <property type="project" value="TreeGrafter"/>
</dbReference>
<accession>A0A841TSK1</accession>
<dbReference type="InterPro" id="IPR004111">
    <property type="entry name" value="Repressor_TetR_C"/>
</dbReference>
<evidence type="ECO:0000256" key="2">
    <source>
        <dbReference type="ARBA" id="ARBA00023015"/>
    </source>
</evidence>
<dbReference type="PRINTS" id="PR00455">
    <property type="entry name" value="HTHTETR"/>
</dbReference>
<dbReference type="InterPro" id="IPR036271">
    <property type="entry name" value="Tet_transcr_reg_TetR-rel_C_sf"/>
</dbReference>
<dbReference type="GO" id="GO:0000976">
    <property type="term" value="F:transcription cis-regulatory region binding"/>
    <property type="evidence" value="ECO:0007669"/>
    <property type="project" value="TreeGrafter"/>
</dbReference>
<sequence length="214" mass="25093">MPHRRPHISEEKIIAASWRLLSEHGIENFTIRNLCKELNVQAPTIYWYFESKQVIYQALANLVSREIISELPKQGDWRERLQLSATVIRRKLQQFPCSGQLLMKSRPEADFMELFESLLQMIEPASLTDEQKFSYTTHLFNYVIHFAVEEYEQRMLQISLEAGKTENAHSDLSPFKLLRRMHEEGVFNLMGSDELFHSGVLLLLDGIEQRVKRV</sequence>
<comment type="caution">
    <text evidence="7">The sequence shown here is derived from an EMBL/GenBank/DDBJ whole genome shotgun (WGS) entry which is preliminary data.</text>
</comment>
<dbReference type="InterPro" id="IPR001647">
    <property type="entry name" value="HTH_TetR"/>
</dbReference>
<evidence type="ECO:0000256" key="1">
    <source>
        <dbReference type="ARBA" id="ARBA00022491"/>
    </source>
</evidence>
<organism evidence="7 8">
    <name type="scientific">Cohnella xylanilytica</name>
    <dbReference type="NCBI Taxonomy" id="557555"/>
    <lineage>
        <taxon>Bacteria</taxon>
        <taxon>Bacillati</taxon>
        <taxon>Bacillota</taxon>
        <taxon>Bacilli</taxon>
        <taxon>Bacillales</taxon>
        <taxon>Paenibacillaceae</taxon>
        <taxon>Cohnella</taxon>
    </lineage>
</organism>
<feature type="domain" description="HTH tetR-type" evidence="6">
    <location>
        <begin position="7"/>
        <end position="67"/>
    </location>
</feature>
<dbReference type="Gene3D" id="1.10.10.60">
    <property type="entry name" value="Homeodomain-like"/>
    <property type="match status" value="1"/>
</dbReference>
<dbReference type="PANTHER" id="PTHR30055:SF151">
    <property type="entry name" value="TRANSCRIPTIONAL REGULATORY PROTEIN"/>
    <property type="match status" value="1"/>
</dbReference>
<dbReference type="Pfam" id="PF00440">
    <property type="entry name" value="TetR_N"/>
    <property type="match status" value="1"/>
</dbReference>
<dbReference type="PANTHER" id="PTHR30055">
    <property type="entry name" value="HTH-TYPE TRANSCRIPTIONAL REGULATOR RUTR"/>
    <property type="match status" value="1"/>
</dbReference>
<dbReference type="EMBL" id="JACJVR010000004">
    <property type="protein sequence ID" value="MBB6690088.1"/>
    <property type="molecule type" value="Genomic_DNA"/>
</dbReference>
<evidence type="ECO:0000256" key="3">
    <source>
        <dbReference type="ARBA" id="ARBA00023125"/>
    </source>
</evidence>
<dbReference type="PRINTS" id="PR00400">
    <property type="entry name" value="TETREPRESSOR"/>
</dbReference>
<evidence type="ECO:0000259" key="6">
    <source>
        <dbReference type="PROSITE" id="PS50977"/>
    </source>
</evidence>
<dbReference type="PROSITE" id="PS01081">
    <property type="entry name" value="HTH_TETR_1"/>
    <property type="match status" value="1"/>
</dbReference>
<keyword evidence="3 5" id="KW-0238">DNA-binding</keyword>
<dbReference type="GO" id="GO:0046677">
    <property type="term" value="P:response to antibiotic"/>
    <property type="evidence" value="ECO:0007669"/>
    <property type="project" value="InterPro"/>
</dbReference>
<dbReference type="InterPro" id="IPR023772">
    <property type="entry name" value="DNA-bd_HTH_TetR-type_CS"/>
</dbReference>
<keyword evidence="8" id="KW-1185">Reference proteome</keyword>
<keyword evidence="1" id="KW-0678">Repressor</keyword>
<dbReference type="Proteomes" id="UP000553776">
    <property type="component" value="Unassembled WGS sequence"/>
</dbReference>
<evidence type="ECO:0000313" key="7">
    <source>
        <dbReference type="EMBL" id="MBB6690088.1"/>
    </source>
</evidence>
<dbReference type="GO" id="GO:0045892">
    <property type="term" value="P:negative regulation of DNA-templated transcription"/>
    <property type="evidence" value="ECO:0007669"/>
    <property type="project" value="InterPro"/>
</dbReference>
<name>A0A841TSK1_9BACL</name>
<dbReference type="Gene3D" id="1.10.357.10">
    <property type="entry name" value="Tetracycline Repressor, domain 2"/>
    <property type="match status" value="1"/>
</dbReference>
<protein>
    <submittedName>
        <fullName evidence="7">TetR/AcrR family transcriptional regulator C-terminal domain-containing protein</fullName>
    </submittedName>
</protein>
<proteinExistence type="predicted"/>
<feature type="DNA-binding region" description="H-T-H motif" evidence="5">
    <location>
        <begin position="30"/>
        <end position="49"/>
    </location>
</feature>
<gene>
    <name evidence="7" type="ORF">H7B90_01615</name>
</gene>
<dbReference type="SUPFAM" id="SSF48498">
    <property type="entry name" value="Tetracyclin repressor-like, C-terminal domain"/>
    <property type="match status" value="1"/>
</dbReference>
<dbReference type="PROSITE" id="PS50977">
    <property type="entry name" value="HTH_TETR_2"/>
    <property type="match status" value="1"/>
</dbReference>
<keyword evidence="4" id="KW-0804">Transcription</keyword>
<dbReference type="InterPro" id="IPR003012">
    <property type="entry name" value="Tet_transcr_reg_TetR"/>
</dbReference>
<dbReference type="InterPro" id="IPR050109">
    <property type="entry name" value="HTH-type_TetR-like_transc_reg"/>
</dbReference>
<dbReference type="Pfam" id="PF02909">
    <property type="entry name" value="TetR_C_1"/>
    <property type="match status" value="1"/>
</dbReference>
<evidence type="ECO:0000313" key="8">
    <source>
        <dbReference type="Proteomes" id="UP000553776"/>
    </source>
</evidence>
<evidence type="ECO:0000256" key="4">
    <source>
        <dbReference type="ARBA" id="ARBA00023163"/>
    </source>
</evidence>
<keyword evidence="2" id="KW-0805">Transcription regulation</keyword>
<reference evidence="7 8" key="1">
    <citation type="submission" date="2020-08" db="EMBL/GenBank/DDBJ databases">
        <title>Cohnella phylogeny.</title>
        <authorList>
            <person name="Dunlap C."/>
        </authorList>
    </citation>
    <scope>NUCLEOTIDE SEQUENCE [LARGE SCALE GENOMIC DNA]</scope>
    <source>
        <strain evidence="7 8">DSM 25239</strain>
    </source>
</reference>
<dbReference type="InterPro" id="IPR009057">
    <property type="entry name" value="Homeodomain-like_sf"/>
</dbReference>
<dbReference type="AlphaFoldDB" id="A0A841TSK1"/>